<dbReference type="Proteomes" id="UP000324091">
    <property type="component" value="Chromosome 7"/>
</dbReference>
<evidence type="ECO:0000256" key="1">
    <source>
        <dbReference type="SAM" id="MobiDB-lite"/>
    </source>
</evidence>
<dbReference type="EMBL" id="RHFK02000020">
    <property type="protein sequence ID" value="TWW57377.1"/>
    <property type="molecule type" value="Genomic_DNA"/>
</dbReference>
<accession>A0A5C6MVH8</accession>
<feature type="compositionally biased region" description="Basic and acidic residues" evidence="1">
    <location>
        <begin position="1"/>
        <end position="43"/>
    </location>
</feature>
<evidence type="ECO:0000313" key="3">
    <source>
        <dbReference type="Proteomes" id="UP000324091"/>
    </source>
</evidence>
<evidence type="ECO:0000313" key="2">
    <source>
        <dbReference type="EMBL" id="TWW57377.1"/>
    </source>
</evidence>
<name>A0A5C6MVH8_9TELE</name>
<organism evidence="2 3">
    <name type="scientific">Takifugu flavidus</name>
    <name type="common">sansaifugu</name>
    <dbReference type="NCBI Taxonomy" id="433684"/>
    <lineage>
        <taxon>Eukaryota</taxon>
        <taxon>Metazoa</taxon>
        <taxon>Chordata</taxon>
        <taxon>Craniata</taxon>
        <taxon>Vertebrata</taxon>
        <taxon>Euteleostomi</taxon>
        <taxon>Actinopterygii</taxon>
        <taxon>Neopterygii</taxon>
        <taxon>Teleostei</taxon>
        <taxon>Neoteleostei</taxon>
        <taxon>Acanthomorphata</taxon>
        <taxon>Eupercaria</taxon>
        <taxon>Tetraodontiformes</taxon>
        <taxon>Tetradontoidea</taxon>
        <taxon>Tetraodontidae</taxon>
        <taxon>Takifugu</taxon>
    </lineage>
</organism>
<keyword evidence="3" id="KW-1185">Reference proteome</keyword>
<gene>
    <name evidence="2" type="ORF">D4764_07G0000960</name>
</gene>
<comment type="caution">
    <text evidence="2">The sequence shown here is derived from an EMBL/GenBank/DDBJ whole genome shotgun (WGS) entry which is preliminary data.</text>
</comment>
<sequence>MAGWLEREERRGEERGEEEERRGRGRGEGKGEERRGEERRGEGEGVTPQVIPKGFDHVFTSWKWKTGRLRFLRVFLGKEKFMGKNWQDSLERVKGRLEKWRWLLPKMSFRGHHLVGH</sequence>
<dbReference type="AlphaFoldDB" id="A0A5C6MVH8"/>
<protein>
    <submittedName>
        <fullName evidence="2">Uncharacterized protein</fullName>
    </submittedName>
</protein>
<reference evidence="2 3" key="1">
    <citation type="submission" date="2019-04" db="EMBL/GenBank/DDBJ databases">
        <title>Chromosome genome assembly for Takifugu flavidus.</title>
        <authorList>
            <person name="Xiao S."/>
        </authorList>
    </citation>
    <scope>NUCLEOTIDE SEQUENCE [LARGE SCALE GENOMIC DNA]</scope>
    <source>
        <strain evidence="2">HTHZ2018</strain>
        <tissue evidence="2">Muscle</tissue>
    </source>
</reference>
<proteinExistence type="predicted"/>
<feature type="region of interest" description="Disordered" evidence="1">
    <location>
        <begin position="1"/>
        <end position="50"/>
    </location>
</feature>